<evidence type="ECO:0000313" key="1">
    <source>
        <dbReference type="EMBL" id="OCB88559.1"/>
    </source>
</evidence>
<reference evidence="1" key="1">
    <citation type="submission" date="2016-06" db="EMBL/GenBank/DDBJ databases">
        <title>Draft Genome sequence of the fungus Inonotus baumii.</title>
        <authorList>
            <person name="Zhu H."/>
            <person name="Lin W."/>
        </authorList>
    </citation>
    <scope>NUCLEOTIDE SEQUENCE</scope>
    <source>
        <strain evidence="1">821</strain>
    </source>
</reference>
<dbReference type="PANTHER" id="PTHR38436">
    <property type="entry name" value="POLYKETIDE CYCLASE SNOAL-LIKE DOMAIN"/>
    <property type="match status" value="1"/>
</dbReference>
<proteinExistence type="predicted"/>
<evidence type="ECO:0000313" key="2">
    <source>
        <dbReference type="Proteomes" id="UP000757232"/>
    </source>
</evidence>
<dbReference type="InterPro" id="IPR032710">
    <property type="entry name" value="NTF2-like_dom_sf"/>
</dbReference>
<dbReference type="SUPFAM" id="SSF54427">
    <property type="entry name" value="NTF2-like"/>
    <property type="match status" value="1"/>
</dbReference>
<dbReference type="OrthoDB" id="5440at2759"/>
<name>A0A9Q5HZ40_SANBA</name>
<dbReference type="Gene3D" id="3.10.450.50">
    <property type="match status" value="1"/>
</dbReference>
<comment type="caution">
    <text evidence="1">The sequence shown here is derived from an EMBL/GenBank/DDBJ whole genome shotgun (WGS) entry which is preliminary data.</text>
</comment>
<keyword evidence="2" id="KW-1185">Reference proteome</keyword>
<accession>A0A9Q5HZ40</accession>
<dbReference type="PANTHER" id="PTHR38436:SF3">
    <property type="entry name" value="CARBOXYMETHYLENEBUTENOLIDASE-RELATED"/>
    <property type="match status" value="1"/>
</dbReference>
<dbReference type="Proteomes" id="UP000757232">
    <property type="component" value="Unassembled WGS sequence"/>
</dbReference>
<sequence>MAEAERNAVRDELPRVSVETLQDWLRIRENFTSASIAALESRLTERGSEDQRHVFLPHIKQASSFLYNSLLGLMKHIYIDWQDMDQFDEALDRRVWSLSDQRLKWDLEIALKRRGVPMEVETLMRDLIAQQRQHDENLLSGKEGDMDVDEEALEGQQNLSTLSSELVEFGAEVQQSLPEQLERTHRGQVPDWCEQFRLKYAQEGYNVFQLSYPIQKDTLKQITAKLSQAKQDFAIISYGFPGEDAEIFRSSVQLLIDLGLKVCIHYAPLLDDGKSLLVVDLEGKFLPTTFHIPSAQEKLHASLLPLTDISKLPYKLKPSQFPPIYVHTYPLIPVSPAFPLLTTAPASVVPGKITVVDPHVLSATNLAYSKTLELLRREIGPRFDLEKIWANEMRTETMSTMVKVPYVNHIPTLTGGVGYDELARFYKYHFTADTVTPPDTEMITVSRTIGADRIIDEMIFKCTHTTMIDYLLPGIEPTGKPLELALVGVIAFRGDKLCFEYWDQASALVQLGLLDPDKLPAAGKEVAQKVLDPYGQPSNTLMARWRASEGKSIE</sequence>
<organism evidence="1 2">
    <name type="scientific">Sanghuangporus baumii</name>
    <name type="common">Phellinus baumii</name>
    <dbReference type="NCBI Taxonomy" id="108892"/>
    <lineage>
        <taxon>Eukaryota</taxon>
        <taxon>Fungi</taxon>
        <taxon>Dikarya</taxon>
        <taxon>Basidiomycota</taxon>
        <taxon>Agaricomycotina</taxon>
        <taxon>Agaricomycetes</taxon>
        <taxon>Hymenochaetales</taxon>
        <taxon>Hymenochaetaceae</taxon>
        <taxon>Sanghuangporus</taxon>
    </lineage>
</organism>
<dbReference type="InterPro" id="IPR009959">
    <property type="entry name" value="Cyclase_SnoaL-like"/>
</dbReference>
<dbReference type="EMBL" id="LNZH02000176">
    <property type="protein sequence ID" value="OCB88559.1"/>
    <property type="molecule type" value="Genomic_DNA"/>
</dbReference>
<gene>
    <name evidence="1" type="ORF">A7U60_g4262</name>
</gene>
<protein>
    <submittedName>
        <fullName evidence="1">Uncharacterized protein</fullName>
    </submittedName>
</protein>
<dbReference type="AlphaFoldDB" id="A0A9Q5HZ40"/>
<dbReference type="GO" id="GO:0030638">
    <property type="term" value="P:polyketide metabolic process"/>
    <property type="evidence" value="ECO:0007669"/>
    <property type="project" value="InterPro"/>
</dbReference>